<evidence type="ECO:0000256" key="1">
    <source>
        <dbReference type="SAM" id="MobiDB-lite"/>
    </source>
</evidence>
<accession>S8B756</accession>
<protein>
    <submittedName>
        <fullName evidence="2">Uncharacterized protein</fullName>
    </submittedName>
</protein>
<keyword evidence="3" id="KW-1185">Reference proteome</keyword>
<reference evidence="2 3" key="1">
    <citation type="journal article" date="2013" name="PLoS ONE">
        <title>Genomic and secretomic analyses reveal unique features of the lignocellulolytic enzyme system of Penicillium decumbens.</title>
        <authorList>
            <person name="Liu G."/>
            <person name="Zhang L."/>
            <person name="Wei X."/>
            <person name="Zou G."/>
            <person name="Qin Y."/>
            <person name="Ma L."/>
            <person name="Li J."/>
            <person name="Zheng H."/>
            <person name="Wang S."/>
            <person name="Wang C."/>
            <person name="Xun L."/>
            <person name="Zhao G.-P."/>
            <person name="Zhou Z."/>
            <person name="Qu Y."/>
        </authorList>
    </citation>
    <scope>NUCLEOTIDE SEQUENCE [LARGE SCALE GENOMIC DNA]</scope>
    <source>
        <strain evidence="3">114-2 / CGMCC 5302</strain>
    </source>
</reference>
<gene>
    <name evidence="2" type="ORF">PDE_05489</name>
</gene>
<name>S8B756_PENO1</name>
<organism evidence="2 3">
    <name type="scientific">Penicillium oxalicum (strain 114-2 / CGMCC 5302)</name>
    <name type="common">Penicillium decumbens</name>
    <dbReference type="NCBI Taxonomy" id="933388"/>
    <lineage>
        <taxon>Eukaryota</taxon>
        <taxon>Fungi</taxon>
        <taxon>Dikarya</taxon>
        <taxon>Ascomycota</taxon>
        <taxon>Pezizomycotina</taxon>
        <taxon>Eurotiomycetes</taxon>
        <taxon>Eurotiomycetidae</taxon>
        <taxon>Eurotiales</taxon>
        <taxon>Aspergillaceae</taxon>
        <taxon>Penicillium</taxon>
    </lineage>
</organism>
<dbReference type="Proteomes" id="UP000019376">
    <property type="component" value="Unassembled WGS sequence"/>
</dbReference>
<evidence type="ECO:0000313" key="3">
    <source>
        <dbReference type="Proteomes" id="UP000019376"/>
    </source>
</evidence>
<evidence type="ECO:0000313" key="2">
    <source>
        <dbReference type="EMBL" id="EPS30537.1"/>
    </source>
</evidence>
<dbReference type="EMBL" id="KB644412">
    <property type="protein sequence ID" value="EPS30537.1"/>
    <property type="molecule type" value="Genomic_DNA"/>
</dbReference>
<sequence length="270" mass="29610">MNPLGYDPCPPTERFNHPRHARWMDSDTIWGGGNPHLGLAGAQIVDRNCLVSRNQMGTPEGATGPHLGPSPAPVRPMDFLSSVQLASNDSPRILMARLDPKVAPHFSVSARMEWPGECRDYHRHATAWTLPMTKCGKSRGHRPDGVPVWSILLLHTRWGGALISNEFHWGSEPPNAPAFIPPGFHSSMALSFGEEARGRSSSIVSSRDSSKGTHASLPYRARHTRIWPEIAVAQIPKVTRFEARRDRKNPGSAVDSQESVDGSNLNGAEN</sequence>
<feature type="compositionally biased region" description="Polar residues" evidence="1">
    <location>
        <begin position="254"/>
        <end position="270"/>
    </location>
</feature>
<proteinExistence type="predicted"/>
<feature type="region of interest" description="Disordered" evidence="1">
    <location>
        <begin position="241"/>
        <end position="270"/>
    </location>
</feature>
<dbReference type="HOGENOM" id="CLU_1030974_0_0_1"/>
<dbReference type="AlphaFoldDB" id="S8B756"/>